<proteinExistence type="predicted"/>
<dbReference type="Proteomes" id="UP001597187">
    <property type="component" value="Unassembled WGS sequence"/>
</dbReference>
<keyword evidence="3" id="KW-1185">Reference proteome</keyword>
<evidence type="ECO:0000313" key="3">
    <source>
        <dbReference type="Proteomes" id="UP001597187"/>
    </source>
</evidence>
<comment type="caution">
    <text evidence="2">The sequence shown here is derived from an EMBL/GenBank/DDBJ whole genome shotgun (WGS) entry which is preliminary data.</text>
</comment>
<dbReference type="EMBL" id="JBHUDC010000002">
    <property type="protein sequence ID" value="MFD1511981.1"/>
    <property type="molecule type" value="Genomic_DNA"/>
</dbReference>
<dbReference type="AlphaFoldDB" id="A0ABD6ARN1"/>
<organism evidence="2 3">
    <name type="scientific">Halomarina rubra</name>
    <dbReference type="NCBI Taxonomy" id="2071873"/>
    <lineage>
        <taxon>Archaea</taxon>
        <taxon>Methanobacteriati</taxon>
        <taxon>Methanobacteriota</taxon>
        <taxon>Stenosarchaea group</taxon>
        <taxon>Halobacteria</taxon>
        <taxon>Halobacteriales</taxon>
        <taxon>Natronomonadaceae</taxon>
        <taxon>Halomarina</taxon>
    </lineage>
</organism>
<keyword evidence="1" id="KW-1133">Transmembrane helix</keyword>
<feature type="transmembrane region" description="Helical" evidence="1">
    <location>
        <begin position="38"/>
        <end position="58"/>
    </location>
</feature>
<evidence type="ECO:0000313" key="2">
    <source>
        <dbReference type="EMBL" id="MFD1511981.1"/>
    </source>
</evidence>
<dbReference type="RefSeq" id="WP_250871968.1">
    <property type="nucleotide sequence ID" value="NZ_JALXFV010000002.1"/>
</dbReference>
<sequence length="71" mass="7366">MVSLTPTLQQFVAAVLVLLTSHNATVLARTELLSVLAFVAFSVSSVVVVLQALGAAVAGGRRLTTATRVEE</sequence>
<keyword evidence="1" id="KW-0812">Transmembrane</keyword>
<name>A0ABD6ARN1_9EURY</name>
<gene>
    <name evidence="2" type="ORF">ACFSBT_01640</name>
</gene>
<evidence type="ECO:0000256" key="1">
    <source>
        <dbReference type="SAM" id="Phobius"/>
    </source>
</evidence>
<keyword evidence="1" id="KW-0472">Membrane</keyword>
<accession>A0ABD6ARN1</accession>
<reference evidence="2 3" key="1">
    <citation type="journal article" date="2019" name="Int. J. Syst. Evol. Microbiol.">
        <title>The Global Catalogue of Microorganisms (GCM) 10K type strain sequencing project: providing services to taxonomists for standard genome sequencing and annotation.</title>
        <authorList>
            <consortium name="The Broad Institute Genomics Platform"/>
            <consortium name="The Broad Institute Genome Sequencing Center for Infectious Disease"/>
            <person name="Wu L."/>
            <person name="Ma J."/>
        </authorList>
    </citation>
    <scope>NUCLEOTIDE SEQUENCE [LARGE SCALE GENOMIC DNA]</scope>
    <source>
        <strain evidence="2 3">CGMCC 1.12563</strain>
    </source>
</reference>
<protein>
    <submittedName>
        <fullName evidence="2">Uncharacterized protein</fullName>
    </submittedName>
</protein>